<dbReference type="RefSeq" id="WP_321535602.1">
    <property type="nucleotide sequence ID" value="NZ_JARGDL010000007.1"/>
</dbReference>
<dbReference type="CDD" id="cd19102">
    <property type="entry name" value="AKR_unchar"/>
    <property type="match status" value="1"/>
</dbReference>
<organism evidence="3 4">
    <name type="scientific">Stygiobacter electus</name>
    <dbReference type="NCBI Taxonomy" id="3032292"/>
    <lineage>
        <taxon>Bacteria</taxon>
        <taxon>Pseudomonadati</taxon>
        <taxon>Ignavibacteriota</taxon>
        <taxon>Ignavibacteria</taxon>
        <taxon>Ignavibacteriales</taxon>
        <taxon>Melioribacteraceae</taxon>
        <taxon>Stygiobacter</taxon>
    </lineage>
</organism>
<proteinExistence type="predicted"/>
<dbReference type="EMBL" id="JARGDL010000007">
    <property type="protein sequence ID" value="MDF1611836.1"/>
    <property type="molecule type" value="Genomic_DNA"/>
</dbReference>
<dbReference type="InterPro" id="IPR036812">
    <property type="entry name" value="NAD(P)_OxRdtase_dom_sf"/>
</dbReference>
<evidence type="ECO:0000313" key="3">
    <source>
        <dbReference type="EMBL" id="MDF1611836.1"/>
    </source>
</evidence>
<dbReference type="InterPro" id="IPR018170">
    <property type="entry name" value="Aldo/ket_reductase_CS"/>
</dbReference>
<dbReference type="Pfam" id="PF00248">
    <property type="entry name" value="Aldo_ket_red"/>
    <property type="match status" value="1"/>
</dbReference>
<dbReference type="InterPro" id="IPR023210">
    <property type="entry name" value="NADP_OxRdtase_dom"/>
</dbReference>
<accession>A0AAE3TCV2</accession>
<comment type="caution">
    <text evidence="3">The sequence shown here is derived from an EMBL/GenBank/DDBJ whole genome shotgun (WGS) entry which is preliminary data.</text>
</comment>
<reference evidence="3" key="1">
    <citation type="submission" date="2023-03" db="EMBL/GenBank/DDBJ databases">
        <title>Stygiobacter electus gen. nov., sp. nov., facultatively anaerobic thermotolerant bacterium of the class Ignavibacteria from a well of Yessentuki mineral water deposit.</title>
        <authorList>
            <person name="Podosokorskaya O.A."/>
            <person name="Elcheninov A.G."/>
            <person name="Petrova N.F."/>
            <person name="Zavarzina D.G."/>
            <person name="Kublanov I.V."/>
            <person name="Merkel A.Y."/>
        </authorList>
    </citation>
    <scope>NUCLEOTIDE SEQUENCE</scope>
    <source>
        <strain evidence="3">09-Me</strain>
    </source>
</reference>
<feature type="domain" description="NADP-dependent oxidoreductase" evidence="2">
    <location>
        <begin position="16"/>
        <end position="310"/>
    </location>
</feature>
<evidence type="ECO:0000256" key="1">
    <source>
        <dbReference type="ARBA" id="ARBA00023002"/>
    </source>
</evidence>
<sequence length="315" mass="35656">MEKRKLGKNGPELTVIGFGAWAIGGPWEWGWGKVDDSESVRAIEVALDNGINWIDTAAVYGFGHSEKVVAKAVKGKRDKVFIATKCGLVNDGTGHAANNNKPESIRKEVEDSLRRLETDYIDLYQIHWPDPETPVEDSWQEMVKLKKEGKVKYIGVSNFDVSLLERCMSIEQVQSLQPPYSMIRREYEKEVLPYCLKNEIGVVAYSPMQAGLLTGKFDKNKLQPDDWRLKGNYFQEPLLSKALAVVERLKPIAARQNKTVGQMAIAWVLKNPSITSAIVGARNEKQVLENIKAAEYIMTNEEYNEVEKILTEYEF</sequence>
<dbReference type="PANTHER" id="PTHR43364:SF4">
    <property type="entry name" value="NAD(P)-LINKED OXIDOREDUCTASE SUPERFAMILY PROTEIN"/>
    <property type="match status" value="1"/>
</dbReference>
<dbReference type="Proteomes" id="UP001221302">
    <property type="component" value="Unassembled WGS sequence"/>
</dbReference>
<evidence type="ECO:0000313" key="4">
    <source>
        <dbReference type="Proteomes" id="UP001221302"/>
    </source>
</evidence>
<dbReference type="SUPFAM" id="SSF51430">
    <property type="entry name" value="NAD(P)-linked oxidoreductase"/>
    <property type="match status" value="1"/>
</dbReference>
<name>A0AAE3TCV2_9BACT</name>
<dbReference type="FunFam" id="3.20.20.100:FF:000004">
    <property type="entry name" value="Oxidoreductase, aldo/keto reductase"/>
    <property type="match status" value="1"/>
</dbReference>
<dbReference type="PROSITE" id="PS00062">
    <property type="entry name" value="ALDOKETO_REDUCTASE_2"/>
    <property type="match status" value="1"/>
</dbReference>
<dbReference type="PANTHER" id="PTHR43364">
    <property type="entry name" value="NADH-SPECIFIC METHYLGLYOXAL REDUCTASE-RELATED"/>
    <property type="match status" value="1"/>
</dbReference>
<dbReference type="AlphaFoldDB" id="A0AAE3TCV2"/>
<keyword evidence="1" id="KW-0560">Oxidoreductase</keyword>
<keyword evidence="4" id="KW-1185">Reference proteome</keyword>
<gene>
    <name evidence="3" type="ORF">P0M35_06715</name>
</gene>
<dbReference type="Gene3D" id="3.20.20.100">
    <property type="entry name" value="NADP-dependent oxidoreductase domain"/>
    <property type="match status" value="1"/>
</dbReference>
<dbReference type="InterPro" id="IPR020471">
    <property type="entry name" value="AKR"/>
</dbReference>
<dbReference type="PRINTS" id="PR00069">
    <property type="entry name" value="ALDKETRDTASE"/>
</dbReference>
<dbReference type="GO" id="GO:0005829">
    <property type="term" value="C:cytosol"/>
    <property type="evidence" value="ECO:0007669"/>
    <property type="project" value="UniProtKB-ARBA"/>
</dbReference>
<dbReference type="GO" id="GO:0016491">
    <property type="term" value="F:oxidoreductase activity"/>
    <property type="evidence" value="ECO:0007669"/>
    <property type="project" value="UniProtKB-KW"/>
</dbReference>
<protein>
    <submittedName>
        <fullName evidence="3">Aldo/keto reductase</fullName>
    </submittedName>
</protein>
<dbReference type="InterPro" id="IPR050523">
    <property type="entry name" value="AKR_Detox_Biosynth"/>
</dbReference>
<evidence type="ECO:0000259" key="2">
    <source>
        <dbReference type="Pfam" id="PF00248"/>
    </source>
</evidence>